<sequence>MFAVVGKDENDFTLVWSNQKRFNNTRFEFDTLINIPEMPERPVYVHDAKIGVVASSIEASVSKLPRDGGNTRHIAFNKTYNCDTGISEDNPAVEKDTCEINDENFVSLIEH</sequence>
<organism evidence="1 2">
    <name type="scientific">Mya arenaria</name>
    <name type="common">Soft-shell clam</name>
    <dbReference type="NCBI Taxonomy" id="6604"/>
    <lineage>
        <taxon>Eukaryota</taxon>
        <taxon>Metazoa</taxon>
        <taxon>Spiralia</taxon>
        <taxon>Lophotrochozoa</taxon>
        <taxon>Mollusca</taxon>
        <taxon>Bivalvia</taxon>
        <taxon>Autobranchia</taxon>
        <taxon>Heteroconchia</taxon>
        <taxon>Euheterodonta</taxon>
        <taxon>Imparidentia</taxon>
        <taxon>Neoheterodontei</taxon>
        <taxon>Myida</taxon>
        <taxon>Myoidea</taxon>
        <taxon>Myidae</taxon>
        <taxon>Mya</taxon>
    </lineage>
</organism>
<reference evidence="1" key="1">
    <citation type="submission" date="2022-11" db="EMBL/GenBank/DDBJ databases">
        <title>Centuries of genome instability and evolution in soft-shell clam transmissible cancer (bioRxiv).</title>
        <authorList>
            <person name="Hart S.F.M."/>
            <person name="Yonemitsu M.A."/>
            <person name="Giersch R.M."/>
            <person name="Beal B.F."/>
            <person name="Arriagada G."/>
            <person name="Davis B.W."/>
            <person name="Ostrander E.A."/>
            <person name="Goff S.P."/>
            <person name="Metzger M.J."/>
        </authorList>
    </citation>
    <scope>NUCLEOTIDE SEQUENCE</scope>
    <source>
        <strain evidence="1">MELC-2E11</strain>
        <tissue evidence="1">Siphon/mantle</tissue>
    </source>
</reference>
<proteinExistence type="predicted"/>
<protein>
    <submittedName>
        <fullName evidence="1">Uncharacterized protein</fullName>
    </submittedName>
</protein>
<dbReference type="EMBL" id="CP111012">
    <property type="protein sequence ID" value="WAQ93660.1"/>
    <property type="molecule type" value="Genomic_DNA"/>
</dbReference>
<evidence type="ECO:0000313" key="1">
    <source>
        <dbReference type="EMBL" id="WAQ93660.1"/>
    </source>
</evidence>
<name>A0ABY7DAB1_MYAAR</name>
<accession>A0ABY7DAB1</accession>
<keyword evidence="2" id="KW-1185">Reference proteome</keyword>
<evidence type="ECO:0000313" key="2">
    <source>
        <dbReference type="Proteomes" id="UP001164746"/>
    </source>
</evidence>
<dbReference type="Proteomes" id="UP001164746">
    <property type="component" value="Chromosome 1"/>
</dbReference>
<gene>
    <name evidence="1" type="ORF">MAR_006131</name>
</gene>